<evidence type="ECO:0000256" key="1">
    <source>
        <dbReference type="SAM" id="Phobius"/>
    </source>
</evidence>
<keyword evidence="1" id="KW-0812">Transmembrane</keyword>
<dbReference type="RefSeq" id="WP_013173270.1">
    <property type="nucleotide sequence ID" value="NC_014219.1"/>
</dbReference>
<dbReference type="KEGG" id="bse:Bsel_2345"/>
<evidence type="ECO:0008006" key="4">
    <source>
        <dbReference type="Google" id="ProtNLM"/>
    </source>
</evidence>
<feature type="transmembrane region" description="Helical" evidence="1">
    <location>
        <begin position="111"/>
        <end position="131"/>
    </location>
</feature>
<proteinExistence type="predicted"/>
<dbReference type="STRING" id="439292.Bsel_2345"/>
<dbReference type="AlphaFoldDB" id="D6XW94"/>
<feature type="transmembrane region" description="Helical" evidence="1">
    <location>
        <begin position="137"/>
        <end position="154"/>
    </location>
</feature>
<feature type="transmembrane region" description="Helical" evidence="1">
    <location>
        <begin position="80"/>
        <end position="99"/>
    </location>
</feature>
<protein>
    <recommendedName>
        <fullName evidence="4">DUF2157 domain-containing protein</fullName>
    </recommendedName>
</protein>
<sequence length="181" mass="20635">MNERQKIIVNEIQKWRDSKLLPETYCDFLMSLYTEGNAPDEPIERALMPAFKKMVATIGAIILLLFLLILFLYFTQIPPGFQIGILAFVMVISAFAAFYYQSRDRMYTHVYIILAAFMSFILTVVGVDLFFDNSRAILGGSIVVLCTLWIAGGWRLKLPYLWISGISGVVLFIGFLIVERI</sequence>
<organism evidence="2 3">
    <name type="scientific">Bacillus selenitireducens (strain ATCC 700615 / DSM 15326 / MLS10)</name>
    <dbReference type="NCBI Taxonomy" id="439292"/>
    <lineage>
        <taxon>Bacteria</taxon>
        <taxon>Bacillati</taxon>
        <taxon>Bacillota</taxon>
        <taxon>Bacilli</taxon>
        <taxon>Bacillales</taxon>
        <taxon>Bacillaceae</taxon>
        <taxon>Salisediminibacterium</taxon>
    </lineage>
</organism>
<dbReference type="eggNOG" id="ENOG50332M1">
    <property type="taxonomic scope" value="Bacteria"/>
</dbReference>
<accession>D6XW94</accession>
<feature type="transmembrane region" description="Helical" evidence="1">
    <location>
        <begin position="54"/>
        <end position="74"/>
    </location>
</feature>
<name>D6XW94_BACIE</name>
<evidence type="ECO:0000313" key="3">
    <source>
        <dbReference type="Proteomes" id="UP000000271"/>
    </source>
</evidence>
<dbReference type="OrthoDB" id="2380880at2"/>
<keyword evidence="1" id="KW-0472">Membrane</keyword>
<reference evidence="2" key="1">
    <citation type="submission" date="2009-10" db="EMBL/GenBank/DDBJ databases">
        <title>Complete sequence of Bacillus selenitireducens MLS10.</title>
        <authorList>
            <consortium name="US DOE Joint Genome Institute"/>
            <person name="Lucas S."/>
            <person name="Copeland A."/>
            <person name="Lapidus A."/>
            <person name="Glavina del Rio T."/>
            <person name="Dalin E."/>
            <person name="Tice H."/>
            <person name="Bruce D."/>
            <person name="Goodwin L."/>
            <person name="Pitluck S."/>
            <person name="Sims D."/>
            <person name="Brettin T."/>
            <person name="Detter J.C."/>
            <person name="Han C."/>
            <person name="Larimer F."/>
            <person name="Land M."/>
            <person name="Hauser L."/>
            <person name="Kyrpides N."/>
            <person name="Ovchinnikova G."/>
            <person name="Stolz J."/>
        </authorList>
    </citation>
    <scope>NUCLEOTIDE SEQUENCE [LARGE SCALE GENOMIC DNA]</scope>
    <source>
        <strain evidence="2">MLS10</strain>
    </source>
</reference>
<gene>
    <name evidence="2" type="ordered locus">Bsel_2345</name>
</gene>
<dbReference type="EMBL" id="CP001791">
    <property type="protein sequence ID" value="ADH99848.1"/>
    <property type="molecule type" value="Genomic_DNA"/>
</dbReference>
<keyword evidence="3" id="KW-1185">Reference proteome</keyword>
<evidence type="ECO:0000313" key="2">
    <source>
        <dbReference type="EMBL" id="ADH99848.1"/>
    </source>
</evidence>
<dbReference type="Proteomes" id="UP000000271">
    <property type="component" value="Chromosome"/>
</dbReference>
<keyword evidence="1" id="KW-1133">Transmembrane helix</keyword>
<dbReference type="HOGENOM" id="CLU_1522251_0_0_9"/>
<feature type="transmembrane region" description="Helical" evidence="1">
    <location>
        <begin position="161"/>
        <end position="178"/>
    </location>
</feature>